<evidence type="ECO:0000313" key="2">
    <source>
        <dbReference type="EMBL" id="GAV00801.1"/>
    </source>
</evidence>
<feature type="compositionally biased region" description="Acidic residues" evidence="1">
    <location>
        <begin position="46"/>
        <end position="59"/>
    </location>
</feature>
<gene>
    <name evidence="2" type="primary">RvY_11598-1</name>
    <name evidence="2" type="synonym">RvY_11598.1</name>
    <name evidence="2" type="ORF">RvY_11598</name>
</gene>
<feature type="compositionally biased region" description="Basic and acidic residues" evidence="1">
    <location>
        <begin position="60"/>
        <end position="84"/>
    </location>
</feature>
<reference evidence="2 3" key="1">
    <citation type="journal article" date="2016" name="Nat. Commun.">
        <title>Extremotolerant tardigrade genome and improved radiotolerance of human cultured cells by tardigrade-unique protein.</title>
        <authorList>
            <person name="Hashimoto T."/>
            <person name="Horikawa D.D."/>
            <person name="Saito Y."/>
            <person name="Kuwahara H."/>
            <person name="Kozuka-Hata H."/>
            <person name="Shin-I T."/>
            <person name="Minakuchi Y."/>
            <person name="Ohishi K."/>
            <person name="Motoyama A."/>
            <person name="Aizu T."/>
            <person name="Enomoto A."/>
            <person name="Kondo K."/>
            <person name="Tanaka S."/>
            <person name="Hara Y."/>
            <person name="Koshikawa S."/>
            <person name="Sagara H."/>
            <person name="Miura T."/>
            <person name="Yokobori S."/>
            <person name="Miyagawa K."/>
            <person name="Suzuki Y."/>
            <person name="Kubo T."/>
            <person name="Oyama M."/>
            <person name="Kohara Y."/>
            <person name="Fujiyama A."/>
            <person name="Arakawa K."/>
            <person name="Katayama T."/>
            <person name="Toyoda A."/>
            <person name="Kunieda T."/>
        </authorList>
    </citation>
    <scope>NUCLEOTIDE SEQUENCE [LARGE SCALE GENOMIC DNA]</scope>
    <source>
        <strain evidence="2 3">YOKOZUNA-1</strain>
    </source>
</reference>
<evidence type="ECO:0000256" key="1">
    <source>
        <dbReference type="SAM" id="MobiDB-lite"/>
    </source>
</evidence>
<name>A0A1D1VIQ0_RAMVA</name>
<dbReference type="EMBL" id="BDGG01000006">
    <property type="protein sequence ID" value="GAV00801.1"/>
    <property type="molecule type" value="Genomic_DNA"/>
</dbReference>
<dbReference type="Proteomes" id="UP000186922">
    <property type="component" value="Unassembled WGS sequence"/>
</dbReference>
<feature type="compositionally biased region" description="Polar residues" evidence="1">
    <location>
        <begin position="7"/>
        <end position="19"/>
    </location>
</feature>
<comment type="caution">
    <text evidence="2">The sequence shown here is derived from an EMBL/GenBank/DDBJ whole genome shotgun (WGS) entry which is preliminary data.</text>
</comment>
<keyword evidence="3" id="KW-1185">Reference proteome</keyword>
<protein>
    <submittedName>
        <fullName evidence="2">Uncharacterized protein</fullName>
    </submittedName>
</protein>
<evidence type="ECO:0000313" key="3">
    <source>
        <dbReference type="Proteomes" id="UP000186922"/>
    </source>
</evidence>
<proteinExistence type="predicted"/>
<accession>A0A1D1VIQ0</accession>
<dbReference type="AlphaFoldDB" id="A0A1D1VIQ0"/>
<feature type="region of interest" description="Disordered" evidence="1">
    <location>
        <begin position="1"/>
        <end position="88"/>
    </location>
</feature>
<organism evidence="2 3">
    <name type="scientific">Ramazzottius varieornatus</name>
    <name type="common">Water bear</name>
    <name type="synonym">Tardigrade</name>
    <dbReference type="NCBI Taxonomy" id="947166"/>
    <lineage>
        <taxon>Eukaryota</taxon>
        <taxon>Metazoa</taxon>
        <taxon>Ecdysozoa</taxon>
        <taxon>Tardigrada</taxon>
        <taxon>Eutardigrada</taxon>
        <taxon>Parachela</taxon>
        <taxon>Hypsibioidea</taxon>
        <taxon>Ramazzottiidae</taxon>
        <taxon>Ramazzottius</taxon>
    </lineage>
</organism>
<sequence length="232" mass="26315">MCCATHSRCTTGNPVSTQKPRQRSKDSASRKPGSPLHINACNAEEKDPDEIFNEADLSDSDYHPSTDPNYREKTRFTNSEDRDSVNISGSDKYGVPAINCSFNADPAAVDRTLFQRLQPKSPIWVRQATLQQAQKRAKDMDNYARKLMWKLLIPDDDIIALSKTKTKGVGFAKLFVSENFTSFTFKKTKEGLTGGKWNNQITSEVELRKRFISTFDRKMSRVLKHTENPQSD</sequence>